<dbReference type="Proteomes" id="UP000000763">
    <property type="component" value="Chromosome 1"/>
</dbReference>
<organism evidence="1 2">
    <name type="scientific">Oryza sativa subsp. japonica</name>
    <name type="common">Rice</name>
    <dbReference type="NCBI Taxonomy" id="39947"/>
    <lineage>
        <taxon>Eukaryota</taxon>
        <taxon>Viridiplantae</taxon>
        <taxon>Streptophyta</taxon>
        <taxon>Embryophyta</taxon>
        <taxon>Tracheophyta</taxon>
        <taxon>Spermatophyta</taxon>
        <taxon>Magnoliopsida</taxon>
        <taxon>Liliopsida</taxon>
        <taxon>Poales</taxon>
        <taxon>Poaceae</taxon>
        <taxon>BOP clade</taxon>
        <taxon>Oryzoideae</taxon>
        <taxon>Oryzeae</taxon>
        <taxon>Oryzinae</taxon>
        <taxon>Oryza</taxon>
        <taxon>Oryza sativa</taxon>
    </lineage>
</organism>
<sequence>PFCLTPNRVALNLDTSAPNSMALNVRWHADLVSHPPWHGIQRQLTWR</sequence>
<protein>
    <submittedName>
        <fullName evidence="1">Os01g0111300 protein</fullName>
    </submittedName>
</protein>
<dbReference type="AlphaFoldDB" id="C7IWL4"/>
<name>C7IWL4_ORYSJ</name>
<gene>
    <name evidence="1" type="ordered locus">Os01g0111300</name>
</gene>
<evidence type="ECO:0000313" key="1">
    <source>
        <dbReference type="EMBL" id="BAH90861.1"/>
    </source>
</evidence>
<evidence type="ECO:0000313" key="2">
    <source>
        <dbReference type="Proteomes" id="UP000000763"/>
    </source>
</evidence>
<reference evidence="2" key="2">
    <citation type="journal article" date="2008" name="Nucleic Acids Res.">
        <title>The rice annotation project database (RAP-DB): 2008 update.</title>
        <authorList>
            <consortium name="The rice annotation project (RAP)"/>
        </authorList>
    </citation>
    <scope>GENOME REANNOTATION</scope>
    <source>
        <strain evidence="2">cv. Nipponbare</strain>
    </source>
</reference>
<feature type="non-terminal residue" evidence="1">
    <location>
        <position position="1"/>
    </location>
</feature>
<accession>C7IWL4</accession>
<reference evidence="1 2" key="1">
    <citation type="journal article" date="2005" name="Nature">
        <title>The map-based sequence of the rice genome.</title>
        <authorList>
            <consortium name="International rice genome sequencing project (IRGSP)"/>
            <person name="Matsumoto T."/>
            <person name="Wu J."/>
            <person name="Kanamori H."/>
            <person name="Katayose Y."/>
            <person name="Fujisawa M."/>
            <person name="Namiki N."/>
            <person name="Mizuno H."/>
            <person name="Yamamoto K."/>
            <person name="Antonio B.A."/>
            <person name="Baba T."/>
            <person name="Sakata K."/>
            <person name="Nagamura Y."/>
            <person name="Aoki H."/>
            <person name="Arikawa K."/>
            <person name="Arita K."/>
            <person name="Bito T."/>
            <person name="Chiden Y."/>
            <person name="Fujitsuka N."/>
            <person name="Fukunaka R."/>
            <person name="Hamada M."/>
            <person name="Harada C."/>
            <person name="Hayashi A."/>
            <person name="Hijishita S."/>
            <person name="Honda M."/>
            <person name="Hosokawa S."/>
            <person name="Ichikawa Y."/>
            <person name="Idonuma A."/>
            <person name="Iijima M."/>
            <person name="Ikeda M."/>
            <person name="Ikeno M."/>
            <person name="Ito K."/>
            <person name="Ito S."/>
            <person name="Ito T."/>
            <person name="Ito Y."/>
            <person name="Ito Y."/>
            <person name="Iwabuchi A."/>
            <person name="Kamiya K."/>
            <person name="Karasawa W."/>
            <person name="Kurita K."/>
            <person name="Katagiri S."/>
            <person name="Kikuta A."/>
            <person name="Kobayashi H."/>
            <person name="Kobayashi N."/>
            <person name="Machita K."/>
            <person name="Maehara T."/>
            <person name="Masukawa M."/>
            <person name="Mizubayashi T."/>
            <person name="Mukai Y."/>
            <person name="Nagasaki H."/>
            <person name="Nagata Y."/>
            <person name="Naito S."/>
            <person name="Nakashima M."/>
            <person name="Nakama Y."/>
            <person name="Nakamichi Y."/>
            <person name="Nakamura M."/>
            <person name="Meguro A."/>
            <person name="Negishi M."/>
            <person name="Ohta I."/>
            <person name="Ohta T."/>
            <person name="Okamoto M."/>
            <person name="Ono N."/>
            <person name="Saji S."/>
            <person name="Sakaguchi M."/>
            <person name="Sakai K."/>
            <person name="Shibata M."/>
            <person name="Shimokawa T."/>
            <person name="Song J."/>
            <person name="Takazaki Y."/>
            <person name="Terasawa K."/>
            <person name="Tsugane M."/>
            <person name="Tsuji K."/>
            <person name="Ueda S."/>
            <person name="Waki K."/>
            <person name="Yamagata H."/>
            <person name="Yamamoto M."/>
            <person name="Yamamoto S."/>
            <person name="Yamane H."/>
            <person name="Yoshiki S."/>
            <person name="Yoshihara R."/>
            <person name="Yukawa K."/>
            <person name="Zhong H."/>
            <person name="Yano M."/>
            <person name="Yuan Q."/>
            <person name="Ouyang S."/>
            <person name="Liu J."/>
            <person name="Jones K.M."/>
            <person name="Gansberger K."/>
            <person name="Moffat K."/>
            <person name="Hill J."/>
            <person name="Bera J."/>
            <person name="Fadrosh D."/>
            <person name="Jin S."/>
            <person name="Johri S."/>
            <person name="Kim M."/>
            <person name="Overton L."/>
            <person name="Reardon M."/>
            <person name="Tsitrin T."/>
            <person name="Vuong H."/>
            <person name="Weaver B."/>
            <person name="Ciecko A."/>
            <person name="Tallon L."/>
            <person name="Jackson J."/>
            <person name="Pai G."/>
            <person name="Aken S.V."/>
            <person name="Utterback T."/>
            <person name="Reidmuller S."/>
            <person name="Feldblyum T."/>
            <person name="Hsiao J."/>
            <person name="Zismann V."/>
            <person name="Iobst S."/>
            <person name="de Vazeille A.R."/>
            <person name="Buell C.R."/>
            <person name="Ying K."/>
            <person name="Li Y."/>
            <person name="Lu T."/>
            <person name="Huang Y."/>
            <person name="Zhao Q."/>
            <person name="Feng Q."/>
            <person name="Zhang L."/>
            <person name="Zhu J."/>
            <person name="Weng Q."/>
            <person name="Mu J."/>
            <person name="Lu Y."/>
            <person name="Fan D."/>
            <person name="Liu Y."/>
            <person name="Guan J."/>
            <person name="Zhang Y."/>
            <person name="Yu S."/>
            <person name="Liu X."/>
            <person name="Zhang Y."/>
            <person name="Hong G."/>
            <person name="Han B."/>
            <person name="Choisne N."/>
            <person name="Demange N."/>
            <person name="Orjeda G."/>
            <person name="Samain S."/>
            <person name="Cattolico L."/>
            <person name="Pelletier E."/>
            <person name="Couloux A."/>
            <person name="Segurens B."/>
            <person name="Wincker P."/>
            <person name="D'Hont A."/>
            <person name="Scarpelli C."/>
            <person name="Weissenbach J."/>
            <person name="Salanoubat M."/>
            <person name="Quetier F."/>
            <person name="Yu Y."/>
            <person name="Kim H.R."/>
            <person name="Rambo T."/>
            <person name="Currie J."/>
            <person name="Collura K."/>
            <person name="Luo M."/>
            <person name="Yang T."/>
            <person name="Ammiraju J.S.S."/>
            <person name="Engler F."/>
            <person name="Soderlund C."/>
            <person name="Wing R.A."/>
            <person name="Palmer L.E."/>
            <person name="de la Bastide M."/>
            <person name="Spiegel L."/>
            <person name="Nascimento L."/>
            <person name="Zutavern T."/>
            <person name="O'Shaughnessy A."/>
            <person name="Dike S."/>
            <person name="Dedhia N."/>
            <person name="Preston R."/>
            <person name="Balija V."/>
            <person name="McCombie W.R."/>
            <person name="Chow T."/>
            <person name="Chen H."/>
            <person name="Chung M."/>
            <person name="Chen C."/>
            <person name="Shaw J."/>
            <person name="Wu H."/>
            <person name="Hsiao K."/>
            <person name="Chao Y."/>
            <person name="Chu M."/>
            <person name="Cheng C."/>
            <person name="Hour A."/>
            <person name="Lee P."/>
            <person name="Lin S."/>
            <person name="Lin Y."/>
            <person name="Liou J."/>
            <person name="Liu S."/>
            <person name="Hsing Y."/>
            <person name="Raghuvanshi S."/>
            <person name="Mohanty A."/>
            <person name="Bharti A.K."/>
            <person name="Gaur A."/>
            <person name="Gupta V."/>
            <person name="Kumar D."/>
            <person name="Ravi V."/>
            <person name="Vij S."/>
            <person name="Kapur A."/>
            <person name="Khurana P."/>
            <person name="Khurana P."/>
            <person name="Khurana J.P."/>
            <person name="Tyagi A.K."/>
            <person name="Gaikwad K."/>
            <person name="Singh A."/>
            <person name="Dalal V."/>
            <person name="Srivastava S."/>
            <person name="Dixit A."/>
            <person name="Pal A.K."/>
            <person name="Ghazi I.A."/>
            <person name="Yadav M."/>
            <person name="Pandit A."/>
            <person name="Bhargava A."/>
            <person name="Sureshbabu K."/>
            <person name="Batra K."/>
            <person name="Sharma T.R."/>
            <person name="Mohapatra T."/>
            <person name="Singh N.K."/>
            <person name="Messing J."/>
            <person name="Nelson A.B."/>
            <person name="Fuks G."/>
            <person name="Kavchok S."/>
            <person name="Keizer G."/>
            <person name="Linton E."/>
            <person name="Llaca V."/>
            <person name="Song R."/>
            <person name="Tanyolac B."/>
            <person name="Young S."/>
            <person name="Ho-Il K."/>
            <person name="Hahn J.H."/>
            <person name="Sangsakoo G."/>
            <person name="Vanavichit A."/>
            <person name="de Mattos Luiz.A.T."/>
            <person name="Zimmer P.D."/>
            <person name="Malone G."/>
            <person name="Dellagostin O."/>
            <person name="de Oliveira A.C."/>
            <person name="Bevan M."/>
            <person name="Bancroft I."/>
            <person name="Minx P."/>
            <person name="Cordum H."/>
            <person name="Wilson R."/>
            <person name="Cheng Z."/>
            <person name="Jin W."/>
            <person name="Jiang J."/>
            <person name="Leong S.A."/>
            <person name="Iwama H."/>
            <person name="Gojobori T."/>
            <person name="Itoh T."/>
            <person name="Niimura Y."/>
            <person name="Fujii Y."/>
            <person name="Habara T."/>
            <person name="Sakai H."/>
            <person name="Sato Y."/>
            <person name="Wilson G."/>
            <person name="Kumar K."/>
            <person name="McCouch S."/>
            <person name="Juretic N."/>
            <person name="Hoen D."/>
            <person name="Wright S."/>
            <person name="Bruskiewich R."/>
            <person name="Bureau T."/>
            <person name="Miyao A."/>
            <person name="Hirochika H."/>
            <person name="Nishikawa T."/>
            <person name="Kadowaki K."/>
            <person name="Sugiura M."/>
            <person name="Burr B."/>
            <person name="Sasaki T."/>
        </authorList>
    </citation>
    <scope>NUCLEOTIDE SEQUENCE [LARGE SCALE GENOMIC DNA]</scope>
    <source>
        <strain evidence="2">cv. Nipponbare</strain>
    </source>
</reference>
<dbReference type="KEGG" id="dosa:Os01g0111300"/>
<dbReference type="EMBL" id="AP008207">
    <property type="protein sequence ID" value="BAH90861.1"/>
    <property type="molecule type" value="Genomic_DNA"/>
</dbReference>
<proteinExistence type="predicted"/>